<feature type="region of interest" description="Disordered" evidence="1">
    <location>
        <begin position="61"/>
        <end position="87"/>
    </location>
</feature>
<evidence type="ECO:0000313" key="3">
    <source>
        <dbReference type="Proteomes" id="UP000235777"/>
    </source>
</evidence>
<evidence type="ECO:0000256" key="1">
    <source>
        <dbReference type="SAM" id="MobiDB-lite"/>
    </source>
</evidence>
<organism evidence="2 3">
    <name type="scientific">Trinickia symbiotica</name>
    <dbReference type="NCBI Taxonomy" id="863227"/>
    <lineage>
        <taxon>Bacteria</taxon>
        <taxon>Pseudomonadati</taxon>
        <taxon>Pseudomonadota</taxon>
        <taxon>Betaproteobacteria</taxon>
        <taxon>Burkholderiales</taxon>
        <taxon>Burkholderiaceae</taxon>
        <taxon>Trinickia</taxon>
    </lineage>
</organism>
<comment type="caution">
    <text evidence="2">The sequence shown here is derived from an EMBL/GenBank/DDBJ whole genome shotgun (WGS) entry which is preliminary data.</text>
</comment>
<dbReference type="Proteomes" id="UP000235777">
    <property type="component" value="Unassembled WGS sequence"/>
</dbReference>
<dbReference type="AlphaFoldDB" id="A0A2N7WKC8"/>
<dbReference type="STRING" id="863227.GCA_000373005_04620"/>
<dbReference type="EMBL" id="PNYC01000036">
    <property type="protein sequence ID" value="PMS29878.1"/>
    <property type="molecule type" value="Genomic_DNA"/>
</dbReference>
<proteinExistence type="predicted"/>
<evidence type="ECO:0000313" key="2">
    <source>
        <dbReference type="EMBL" id="PMS29878.1"/>
    </source>
</evidence>
<name>A0A2N7WKC8_9BURK</name>
<sequence>MRAVNGNQWAVVFATPAGTPELVTTRQREPRRFRDAALALKALREIGVLTAVVEMEGWDTAAGKPPAWSRPEQSAKMKARHQRAAADAELEEKVREAIAKAPGSEWMANSDLVAVLVAKVAQIDDFDLHAAIEAALKAGPPPRLQGEPVGDDL</sequence>
<reference evidence="2 3" key="1">
    <citation type="submission" date="2018-01" db="EMBL/GenBank/DDBJ databases">
        <title>Whole genome analyses suggest that Burkholderia sensu lato contains two further novel genera in the rhizoxinica-symbiotica group Mycetohabitans gen. nov., and Trinickia gen. nov.: implications for the evolution of diazotrophy and nodulation in the Burkholderiaceae.</title>
        <authorList>
            <person name="Estrada-de los Santos P."/>
            <person name="Palmer M."/>
            <person name="Chavez-Ramirez B."/>
            <person name="Beukes C."/>
            <person name="Steenkamp E.T."/>
            <person name="Hirsch A.M."/>
            <person name="Manyaka P."/>
            <person name="Maluk M."/>
            <person name="Lafos M."/>
            <person name="Crook M."/>
            <person name="Gross E."/>
            <person name="Simon M.F."/>
            <person name="Bueno dos Reis Junior F."/>
            <person name="Poole P.S."/>
            <person name="Venter S.N."/>
            <person name="James E.K."/>
        </authorList>
    </citation>
    <scope>NUCLEOTIDE SEQUENCE [LARGE SCALE GENOMIC DNA]</scope>
    <source>
        <strain evidence="2 3">JPY 581</strain>
    </source>
</reference>
<protein>
    <submittedName>
        <fullName evidence="2">Uncharacterized protein</fullName>
    </submittedName>
</protein>
<keyword evidence="3" id="KW-1185">Reference proteome</keyword>
<gene>
    <name evidence="2" type="ORF">C0Z20_30445</name>
</gene>
<accession>A0A2N7WKC8</accession>